<protein>
    <submittedName>
        <fullName evidence="1">Uncharacterized protein</fullName>
    </submittedName>
</protein>
<reference evidence="1 2" key="1">
    <citation type="submission" date="2018-01" db="EMBL/GenBank/DDBJ databases">
        <title>Complete genome sequences of 14 Citrobacter spp. isolated from plant in Canada.</title>
        <authorList>
            <person name="Bhandare S.G."/>
            <person name="Colavecchio A."/>
            <person name="Jeukens J."/>
            <person name="Emond-Rheault J.-G."/>
            <person name="Freschi L."/>
            <person name="Hamel J."/>
            <person name="Kukavica-Ibrulj I."/>
            <person name="Levesque R."/>
            <person name="Goodridge L."/>
        </authorList>
    </citation>
    <scope>NUCLEOTIDE SEQUENCE [LARGE SCALE GENOMIC DNA]</scope>
    <source>
        <strain evidence="1 2">S1285</strain>
    </source>
</reference>
<evidence type="ECO:0000313" key="2">
    <source>
        <dbReference type="Proteomes" id="UP000237003"/>
    </source>
</evidence>
<evidence type="ECO:0000313" key="1">
    <source>
        <dbReference type="EMBL" id="POU66821.1"/>
    </source>
</evidence>
<dbReference type="RefSeq" id="WP_103776513.1">
    <property type="nucleotide sequence ID" value="NZ_PQLX01000002.1"/>
</dbReference>
<sequence>MSKAKTIKGIKVQRSDQELENLLSAWVKAIVRYTTANKYDNPWWYNERASLSVLAGAAWTLKNWLALEEFSTLKRHRTLEPGVDSGSLRHGRCDLFVQSPNTSYAIEAKQTVQSIGARSDGYTFVNRAMQKAWADSGDLSNREAYRRFAVTFIVPYIPTSEVLIKKDGVGKVCPEKVERVIKNWLTDQPDFLGASMKRTDFAFIFPQLGNQHYSLKGKHYPGVVIVFEERYRAHRRQTISEEQVL</sequence>
<proteinExistence type="predicted"/>
<organism evidence="1 2">
    <name type="scientific">Citrobacter amalonaticus</name>
    <dbReference type="NCBI Taxonomy" id="35703"/>
    <lineage>
        <taxon>Bacteria</taxon>
        <taxon>Pseudomonadati</taxon>
        <taxon>Pseudomonadota</taxon>
        <taxon>Gammaproteobacteria</taxon>
        <taxon>Enterobacterales</taxon>
        <taxon>Enterobacteriaceae</taxon>
        <taxon>Citrobacter</taxon>
    </lineage>
</organism>
<accession>A0A2S4S064</accession>
<comment type="caution">
    <text evidence="1">The sequence shown here is derived from an EMBL/GenBank/DDBJ whole genome shotgun (WGS) entry which is preliminary data.</text>
</comment>
<dbReference type="OrthoDB" id="7021248at2"/>
<dbReference type="Proteomes" id="UP000237003">
    <property type="component" value="Unassembled WGS sequence"/>
</dbReference>
<name>A0A2S4S064_CITAM</name>
<dbReference type="EMBL" id="PQLX01000002">
    <property type="protein sequence ID" value="POU66821.1"/>
    <property type="molecule type" value="Genomic_DNA"/>
</dbReference>
<dbReference type="AlphaFoldDB" id="A0A2S4S064"/>
<gene>
    <name evidence="1" type="ORF">C3430_08545</name>
</gene>